<dbReference type="GO" id="GO:0022857">
    <property type="term" value="F:transmembrane transporter activity"/>
    <property type="evidence" value="ECO:0007669"/>
    <property type="project" value="InterPro"/>
</dbReference>
<dbReference type="CDD" id="cd17323">
    <property type="entry name" value="MFS_Tpo1_MDR_like"/>
    <property type="match status" value="1"/>
</dbReference>
<keyword evidence="3 7" id="KW-1133">Transmembrane helix</keyword>
<dbReference type="InterPro" id="IPR036259">
    <property type="entry name" value="MFS_trans_sf"/>
</dbReference>
<comment type="caution">
    <text evidence="8">The sequence shown here is derived from an EMBL/GenBank/DDBJ whole genome shotgun (WGS) entry which is preliminary data.</text>
</comment>
<feature type="transmembrane region" description="Helical" evidence="7">
    <location>
        <begin position="393"/>
        <end position="414"/>
    </location>
</feature>
<accession>A0AAD4GXI8</accession>
<feature type="transmembrane region" description="Helical" evidence="7">
    <location>
        <begin position="102"/>
        <end position="119"/>
    </location>
</feature>
<evidence type="ECO:0008006" key="10">
    <source>
        <dbReference type="Google" id="ProtNLM"/>
    </source>
</evidence>
<feature type="region of interest" description="Disordered" evidence="6">
    <location>
        <begin position="66"/>
        <end position="93"/>
    </location>
</feature>
<evidence type="ECO:0000313" key="9">
    <source>
        <dbReference type="Proteomes" id="UP001194746"/>
    </source>
</evidence>
<feature type="transmembrane region" description="Helical" evidence="7">
    <location>
        <begin position="170"/>
        <end position="192"/>
    </location>
</feature>
<feature type="transmembrane region" description="Helical" evidence="7">
    <location>
        <begin position="465"/>
        <end position="483"/>
    </location>
</feature>
<dbReference type="PANTHER" id="PTHR23502">
    <property type="entry name" value="MAJOR FACILITATOR SUPERFAMILY"/>
    <property type="match status" value="1"/>
</dbReference>
<dbReference type="Proteomes" id="UP001194746">
    <property type="component" value="Unassembled WGS sequence"/>
</dbReference>
<proteinExistence type="predicted"/>
<dbReference type="AlphaFoldDB" id="A0AAD4GXI8"/>
<evidence type="ECO:0000313" key="8">
    <source>
        <dbReference type="EMBL" id="KAF9892765.1"/>
    </source>
</evidence>
<evidence type="ECO:0000256" key="4">
    <source>
        <dbReference type="ARBA" id="ARBA00023136"/>
    </source>
</evidence>
<feature type="transmembrane region" description="Helical" evidence="7">
    <location>
        <begin position="315"/>
        <end position="337"/>
    </location>
</feature>
<evidence type="ECO:0000256" key="2">
    <source>
        <dbReference type="ARBA" id="ARBA00022692"/>
    </source>
</evidence>
<dbReference type="FunFam" id="1.20.1250.20:FF:000011">
    <property type="entry name" value="MFS multidrug transporter, putative"/>
    <property type="match status" value="1"/>
</dbReference>
<keyword evidence="5" id="KW-0175">Coiled coil</keyword>
<dbReference type="SUPFAM" id="SSF103473">
    <property type="entry name" value="MFS general substrate transporter"/>
    <property type="match status" value="1"/>
</dbReference>
<comment type="subcellular location">
    <subcellularLocation>
        <location evidence="1">Membrane</location>
        <topology evidence="1">Multi-pass membrane protein</topology>
    </subcellularLocation>
</comment>
<dbReference type="GO" id="GO:0005886">
    <property type="term" value="C:plasma membrane"/>
    <property type="evidence" value="ECO:0007669"/>
    <property type="project" value="TreeGrafter"/>
</dbReference>
<reference evidence="8" key="1">
    <citation type="journal article" date="2019" name="Beilstein J. Org. Chem.">
        <title>Nanangenines: drimane sesquiterpenoids as the dominant metabolite cohort of a novel Australian fungus, Aspergillus nanangensis.</title>
        <authorList>
            <person name="Lacey H.J."/>
            <person name="Gilchrist C.L.M."/>
            <person name="Crombie A."/>
            <person name="Kalaitzis J.A."/>
            <person name="Vuong D."/>
            <person name="Rutledge P.J."/>
            <person name="Turner P."/>
            <person name="Pitt J.I."/>
            <person name="Lacey E."/>
            <person name="Chooi Y.H."/>
            <person name="Piggott A.M."/>
        </authorList>
    </citation>
    <scope>NUCLEOTIDE SEQUENCE</scope>
    <source>
        <strain evidence="8">MST-FP2251</strain>
    </source>
</reference>
<feature type="transmembrane region" description="Helical" evidence="7">
    <location>
        <begin position="349"/>
        <end position="373"/>
    </location>
</feature>
<feature type="transmembrane region" description="Helical" evidence="7">
    <location>
        <begin position="241"/>
        <end position="260"/>
    </location>
</feature>
<feature type="compositionally biased region" description="Acidic residues" evidence="6">
    <location>
        <begin position="80"/>
        <end position="90"/>
    </location>
</feature>
<feature type="compositionally biased region" description="Low complexity" evidence="6">
    <location>
        <begin position="66"/>
        <end position="76"/>
    </location>
</feature>
<evidence type="ECO:0000256" key="6">
    <source>
        <dbReference type="SAM" id="MobiDB-lite"/>
    </source>
</evidence>
<keyword evidence="4 7" id="KW-0472">Membrane</keyword>
<evidence type="ECO:0000256" key="7">
    <source>
        <dbReference type="SAM" id="Phobius"/>
    </source>
</evidence>
<dbReference type="PANTHER" id="PTHR23502:SF12">
    <property type="entry name" value="MULTIDRUG TRANSPORTER, PUTATIVE (AFU_ORTHOLOGUE AFUA_1G06440)-RELATED"/>
    <property type="match status" value="1"/>
</dbReference>
<keyword evidence="2 7" id="KW-0812">Transmembrane</keyword>
<protein>
    <recommendedName>
        <fullName evidence="10">Major facilitator superfamily (MFS) profile domain-containing protein</fullName>
    </recommendedName>
</protein>
<feature type="region of interest" description="Disordered" evidence="6">
    <location>
        <begin position="1"/>
        <end position="43"/>
    </location>
</feature>
<reference evidence="8" key="2">
    <citation type="submission" date="2020-02" db="EMBL/GenBank/DDBJ databases">
        <authorList>
            <person name="Gilchrist C.L.M."/>
            <person name="Chooi Y.-H."/>
        </authorList>
    </citation>
    <scope>NUCLEOTIDE SEQUENCE</scope>
    <source>
        <strain evidence="8">MST-FP2251</strain>
    </source>
</reference>
<dbReference type="EMBL" id="VCAU01000011">
    <property type="protein sequence ID" value="KAF9892765.1"/>
    <property type="molecule type" value="Genomic_DNA"/>
</dbReference>
<gene>
    <name evidence="8" type="ORF">FE257_001167</name>
</gene>
<feature type="transmembrane region" description="Helical" evidence="7">
    <location>
        <begin position="139"/>
        <end position="158"/>
    </location>
</feature>
<organism evidence="8 9">
    <name type="scientific">Aspergillus nanangensis</name>
    <dbReference type="NCBI Taxonomy" id="2582783"/>
    <lineage>
        <taxon>Eukaryota</taxon>
        <taxon>Fungi</taxon>
        <taxon>Dikarya</taxon>
        <taxon>Ascomycota</taxon>
        <taxon>Pezizomycotina</taxon>
        <taxon>Eurotiomycetes</taxon>
        <taxon>Eurotiomycetidae</taxon>
        <taxon>Eurotiales</taxon>
        <taxon>Aspergillaceae</taxon>
        <taxon>Aspergillus</taxon>
        <taxon>Aspergillus subgen. Circumdati</taxon>
    </lineage>
</organism>
<feature type="compositionally biased region" description="Polar residues" evidence="6">
    <location>
        <begin position="1"/>
        <end position="21"/>
    </location>
</feature>
<evidence type="ECO:0000256" key="5">
    <source>
        <dbReference type="SAM" id="Coils"/>
    </source>
</evidence>
<feature type="transmembrane region" description="Helical" evidence="7">
    <location>
        <begin position="489"/>
        <end position="509"/>
    </location>
</feature>
<dbReference type="Gene3D" id="1.20.1250.20">
    <property type="entry name" value="MFS general substrate transporter like domains"/>
    <property type="match status" value="1"/>
</dbReference>
<name>A0AAD4GXI8_ASPNN</name>
<dbReference type="Pfam" id="PF07690">
    <property type="entry name" value="MFS_1"/>
    <property type="match status" value="1"/>
</dbReference>
<feature type="coiled-coil region" evidence="5">
    <location>
        <begin position="515"/>
        <end position="556"/>
    </location>
</feature>
<sequence>MASPQHTPNESQKWPDQSQEESMAPETYSLGGSTTSEDSNDHVEALAEELSRRISRLSDPATLTRRVTSVGTTGTTDPNYEVDYESEDDPDNPKNWTVKYKAMAMTFLSWNTLMVVLYSTSYTSGIADIAADFQSSNTIVTLGLTFYLIGLAAGSMLMAPLSEVYGRKPVSVSVETLIIVRFFGALFGSVMISTAPGMVSDLVTDEQRALAMSIWSIGPVNGPVVGPIIGGFVTQYLGWRWMNWIAMMFSAVSVVFALLMKETYSPIILQKKAARLRKETDEPRWWSRYDQKTSLGEMLKVNLGRPFVMAVTEPICIFWNIYIAIVYGILYLCFTAYPIVFRDIRGWSLGLSGLAFLGIGVGSLIMIACEPLIRRMINNHKKDPETGKPPPEAMVSIVCIAAVLVPAGELWFAWTCAPASIHWIAPILAGVLFGAGNTGVFIYASNYLAYSYGVYAASAMAGNSVVRSVLGGVLPLVGTYLYAGIGPNWSGTLLGLLEVIIIPIPVVFYKYGYKIREKSTLISQMQEDKRRLEGKRKRLLQRLEANANANAEAEAEKEKMEV</sequence>
<feature type="transmembrane region" description="Helical" evidence="7">
    <location>
        <begin position="420"/>
        <end position="444"/>
    </location>
</feature>
<keyword evidence="9" id="KW-1185">Reference proteome</keyword>
<evidence type="ECO:0000256" key="1">
    <source>
        <dbReference type="ARBA" id="ARBA00004141"/>
    </source>
</evidence>
<evidence type="ECO:0000256" key="3">
    <source>
        <dbReference type="ARBA" id="ARBA00022989"/>
    </source>
</evidence>
<dbReference type="InterPro" id="IPR011701">
    <property type="entry name" value="MFS"/>
</dbReference>